<dbReference type="GO" id="GO:0016758">
    <property type="term" value="F:hexosyltransferase activity"/>
    <property type="evidence" value="ECO:0007669"/>
    <property type="project" value="InterPro"/>
</dbReference>
<organism evidence="6 7">
    <name type="scientific">Streptomyces alkaliterrae</name>
    <dbReference type="NCBI Taxonomy" id="2213162"/>
    <lineage>
        <taxon>Bacteria</taxon>
        <taxon>Bacillati</taxon>
        <taxon>Actinomycetota</taxon>
        <taxon>Actinomycetes</taxon>
        <taxon>Kitasatosporales</taxon>
        <taxon>Streptomycetaceae</taxon>
        <taxon>Streptomyces</taxon>
    </lineage>
</organism>
<evidence type="ECO:0000313" key="5">
    <source>
        <dbReference type="EMBL" id="MBB1258724.1"/>
    </source>
</evidence>
<sequence length="405" mass="44341">MSTPSPTPTGAHIAMFSIAAPGHVNPSLDVIRELVDRGHRVSYAIPAEFADKVAEAGAEPRIYESAITTKVDPSFWGTELIDALEIFLEDSVRALPQLAEAFAGDEPDLVLYDIAAYPARVLAHTWGVPAVQLSPSMVAWEGYEAEVGEPATRDMRQTERGIAYYRRFRDWLTEHGLPDPDPDRFAGRPARCVALISEVMQPNADRVNRDVYTFTGPCLSGRAEQEEWRRPTDARNVMLVSLGSAFTKAPDFYRSCVAAFGGLPGWHVVLQIGRHVTEEELGPIPANFEVHSWVPQLAILREADLFVTHAGMGGSQEGLVCRVPMIAVPQAVDQYGNAEMLESLGVARRLETEAATPQALREAFEQLTGDQEMPARWAAVAERTRAEGGTTSAADLIEAELPVRP</sequence>
<accession>A0A5P0YXL3</accession>
<name>A0A5P0YXL3_9ACTN</name>
<gene>
    <name evidence="6" type="ORF">FNX44_015385</name>
    <name evidence="4" type="ORF">H3146_15985</name>
    <name evidence="5" type="ORF">H3147_07760</name>
</gene>
<comment type="similarity">
    <text evidence="1 3">Belongs to the UDP-glycosyltransferase family.</text>
</comment>
<dbReference type="PANTHER" id="PTHR48050:SF13">
    <property type="entry name" value="STEROL 3-BETA-GLUCOSYLTRANSFERASE UGT80A2"/>
    <property type="match status" value="1"/>
</dbReference>
<dbReference type="OrthoDB" id="6620093at2"/>
<evidence type="ECO:0000313" key="4">
    <source>
        <dbReference type="EMBL" id="MBB1254842.1"/>
    </source>
</evidence>
<keyword evidence="2 3" id="KW-0808">Transferase</keyword>
<reference evidence="6 7" key="1">
    <citation type="submission" date="2019-10" db="EMBL/GenBank/DDBJ databases">
        <title>Streptomyces sp. nov., a novel actinobacterium isolated from alkaline environment.</title>
        <authorList>
            <person name="Golinska P."/>
        </authorList>
    </citation>
    <scope>NUCLEOTIDE SEQUENCE [LARGE SCALE GENOMIC DNA]</scope>
    <source>
        <strain evidence="6 7">OF1</strain>
    </source>
</reference>
<dbReference type="InterPro" id="IPR035595">
    <property type="entry name" value="UDP_glycos_trans_CS"/>
</dbReference>
<keyword evidence="3" id="KW-0328">Glycosyltransferase</keyword>
<dbReference type="GO" id="GO:0008194">
    <property type="term" value="F:UDP-glycosyltransferase activity"/>
    <property type="evidence" value="ECO:0007669"/>
    <property type="project" value="InterPro"/>
</dbReference>
<dbReference type="PROSITE" id="PS00375">
    <property type="entry name" value="UDPGT"/>
    <property type="match status" value="1"/>
</dbReference>
<evidence type="ECO:0000256" key="3">
    <source>
        <dbReference type="RuleBase" id="RU003718"/>
    </source>
</evidence>
<evidence type="ECO:0000313" key="7">
    <source>
        <dbReference type="Proteomes" id="UP000320857"/>
    </source>
</evidence>
<reference evidence="4" key="3">
    <citation type="journal article" name="Syst. Appl. Microbiol.">
        <title>Streptomyces alkaliterrae sp. nov., isolated from an alkaline soil, and emended descriptions of Streptomyces alkaliphilus, Streptomyces calidiresistens and Streptomyces durbertensis.</title>
        <authorList>
            <person name="Swiecimska M."/>
            <person name="Golinska P."/>
            <person name="Nouioui I."/>
            <person name="Wypij M."/>
            <person name="Rai M."/>
            <person name="Sangal V."/>
            <person name="Goodfellow M."/>
        </authorList>
    </citation>
    <scope>NUCLEOTIDE SEQUENCE</scope>
    <source>
        <strain evidence="4">OF3</strain>
        <strain evidence="5">OF8</strain>
    </source>
</reference>
<keyword evidence="7" id="KW-1185">Reference proteome</keyword>
<dbReference type="Proteomes" id="UP000320857">
    <property type="component" value="Unassembled WGS sequence"/>
</dbReference>
<dbReference type="InterPro" id="IPR050426">
    <property type="entry name" value="Glycosyltransferase_28"/>
</dbReference>
<dbReference type="SUPFAM" id="SSF53756">
    <property type="entry name" value="UDP-Glycosyltransferase/glycogen phosphorylase"/>
    <property type="match status" value="1"/>
</dbReference>
<evidence type="ECO:0000313" key="6">
    <source>
        <dbReference type="EMBL" id="MQS03229.1"/>
    </source>
</evidence>
<dbReference type="Gene3D" id="3.40.50.2000">
    <property type="entry name" value="Glycogen Phosphorylase B"/>
    <property type="match status" value="2"/>
</dbReference>
<evidence type="ECO:0000313" key="8">
    <source>
        <dbReference type="Proteomes" id="UP000517765"/>
    </source>
</evidence>
<evidence type="ECO:0000313" key="9">
    <source>
        <dbReference type="Proteomes" id="UP000525686"/>
    </source>
</evidence>
<dbReference type="GO" id="GO:0017000">
    <property type="term" value="P:antibiotic biosynthetic process"/>
    <property type="evidence" value="ECO:0007669"/>
    <property type="project" value="UniProtKB-ARBA"/>
</dbReference>
<evidence type="ECO:0000256" key="1">
    <source>
        <dbReference type="ARBA" id="ARBA00009995"/>
    </source>
</evidence>
<dbReference type="Proteomes" id="UP000525686">
    <property type="component" value="Unassembled WGS sequence"/>
</dbReference>
<evidence type="ECO:0000256" key="2">
    <source>
        <dbReference type="ARBA" id="ARBA00022679"/>
    </source>
</evidence>
<dbReference type="Pfam" id="PF00201">
    <property type="entry name" value="UDPGT"/>
    <property type="match status" value="1"/>
</dbReference>
<protein>
    <submittedName>
        <fullName evidence="6">Glycosyl transferase</fullName>
    </submittedName>
</protein>
<dbReference type="EMBL" id="JABJWZ010000144">
    <property type="protein sequence ID" value="MBB1254842.1"/>
    <property type="molecule type" value="Genomic_DNA"/>
</dbReference>
<dbReference type="FunFam" id="3.40.50.2000:FF:000072">
    <property type="entry name" value="Glycosyl transferase"/>
    <property type="match status" value="1"/>
</dbReference>
<dbReference type="EMBL" id="JABJXA010000032">
    <property type="protein sequence ID" value="MBB1258724.1"/>
    <property type="molecule type" value="Genomic_DNA"/>
</dbReference>
<reference evidence="8 9" key="2">
    <citation type="submission" date="2020-05" db="EMBL/GenBank/DDBJ databases">
        <title>Classification of alakaliphilic streptomycetes isolated from an alkaline soil next to Lonar Crater, India and a proposal for the recognition of Streptomyces alkaliterrae sp. nov.</title>
        <authorList>
            <person name="Golinska P."/>
        </authorList>
    </citation>
    <scope>NUCLEOTIDE SEQUENCE [LARGE SCALE GENOMIC DNA]</scope>
    <source>
        <strain evidence="9">OF3</strain>
        <strain evidence="8">OF8</strain>
    </source>
</reference>
<proteinExistence type="inferred from homology"/>
<comment type="caution">
    <text evidence="6">The sequence shown here is derived from an EMBL/GenBank/DDBJ whole genome shotgun (WGS) entry which is preliminary data.</text>
</comment>
<dbReference type="InterPro" id="IPR002213">
    <property type="entry name" value="UDP_glucos_trans"/>
</dbReference>
<dbReference type="RefSeq" id="WP_143648810.1">
    <property type="nucleotide sequence ID" value="NZ_JABJWZ010000144.1"/>
</dbReference>
<dbReference type="PANTHER" id="PTHR48050">
    <property type="entry name" value="STEROL 3-BETA-GLUCOSYLTRANSFERASE"/>
    <property type="match status" value="1"/>
</dbReference>
<dbReference type="EMBL" id="VJYK02000150">
    <property type="protein sequence ID" value="MQS03229.1"/>
    <property type="molecule type" value="Genomic_DNA"/>
</dbReference>
<dbReference type="InterPro" id="IPR006326">
    <property type="entry name" value="UDPGT_MGT-like"/>
</dbReference>
<dbReference type="CDD" id="cd03784">
    <property type="entry name" value="GT1_Gtf-like"/>
    <property type="match status" value="1"/>
</dbReference>
<dbReference type="NCBIfam" id="TIGR01426">
    <property type="entry name" value="MGT"/>
    <property type="match status" value="1"/>
</dbReference>
<dbReference type="AlphaFoldDB" id="A0A5P0YXL3"/>
<dbReference type="Proteomes" id="UP000517765">
    <property type="component" value="Unassembled WGS sequence"/>
</dbReference>